<protein>
    <recommendedName>
        <fullName evidence="4">ECF transporter S component</fullName>
    </recommendedName>
</protein>
<organism evidence="2 3">
    <name type="scientific">Candidatus Iainarchaeum sp</name>
    <dbReference type="NCBI Taxonomy" id="3101447"/>
    <lineage>
        <taxon>Archaea</taxon>
        <taxon>Candidatus Iainarchaeota</taxon>
        <taxon>Candidatus Iainarchaeia</taxon>
        <taxon>Candidatus Iainarchaeales</taxon>
        <taxon>Candidatus Iainarchaeaceae</taxon>
        <taxon>Candidatus Iainarchaeum</taxon>
    </lineage>
</organism>
<name>A0A2D6LZR8_9ARCH</name>
<keyword evidence="1" id="KW-0472">Membrane</keyword>
<feature type="transmembrane region" description="Helical" evidence="1">
    <location>
        <begin position="15"/>
        <end position="35"/>
    </location>
</feature>
<dbReference type="AlphaFoldDB" id="A0A2D6LZR8"/>
<feature type="transmembrane region" description="Helical" evidence="1">
    <location>
        <begin position="126"/>
        <end position="155"/>
    </location>
</feature>
<proteinExistence type="predicted"/>
<evidence type="ECO:0000256" key="1">
    <source>
        <dbReference type="SAM" id="Phobius"/>
    </source>
</evidence>
<feature type="transmembrane region" description="Helical" evidence="1">
    <location>
        <begin position="101"/>
        <end position="120"/>
    </location>
</feature>
<dbReference type="Proteomes" id="UP000226592">
    <property type="component" value="Unassembled WGS sequence"/>
</dbReference>
<evidence type="ECO:0000313" key="3">
    <source>
        <dbReference type="Proteomes" id="UP000226592"/>
    </source>
</evidence>
<evidence type="ECO:0000313" key="2">
    <source>
        <dbReference type="EMBL" id="MAG21675.1"/>
    </source>
</evidence>
<comment type="caution">
    <text evidence="2">The sequence shown here is derived from an EMBL/GenBank/DDBJ whole genome shotgun (WGS) entry which is preliminary data.</text>
</comment>
<reference evidence="3" key="1">
    <citation type="submission" date="2017-09" db="EMBL/GenBank/DDBJ databases">
        <title>The Reconstruction of 2,631 Draft Metagenome-Assembled Genomes from the Global Oceans.</title>
        <authorList>
            <person name="Tully B.J."/>
            <person name="Graham E.D."/>
            <person name="Heidelberg J.F."/>
        </authorList>
    </citation>
    <scope>NUCLEOTIDE SEQUENCE [LARGE SCALE GENOMIC DNA]</scope>
</reference>
<dbReference type="EMBL" id="NZBU01000001">
    <property type="protein sequence ID" value="MAG21675.1"/>
    <property type="molecule type" value="Genomic_DNA"/>
</dbReference>
<keyword evidence="1" id="KW-1133">Transmembrane helix</keyword>
<gene>
    <name evidence="2" type="ORF">CL943_00015</name>
</gene>
<keyword evidence="1" id="KW-0812">Transmembrane</keyword>
<accession>A0A2D6LZR8</accession>
<feature type="transmembrane region" description="Helical" evidence="1">
    <location>
        <begin position="71"/>
        <end position="94"/>
    </location>
</feature>
<evidence type="ECO:0008006" key="4">
    <source>
        <dbReference type="Google" id="ProtNLM"/>
    </source>
</evidence>
<sequence>MSNVYRNLFGAEFSYKSLVMLVILAILPNLLGLVVLQTPFGFKLHIFQLLIFFAAAYYGKWGGALSGGFGSIFTAVLLGNPYIIVGNIILGFFTGMFAKRINLVSAAMIAFAIQLPWLWYTDLFLVGMPIVAVNAIMWALLFSNLVWAGAAMLLFKRIRFQN</sequence>